<evidence type="ECO:0000256" key="4">
    <source>
        <dbReference type="ARBA" id="ARBA00023136"/>
    </source>
</evidence>
<evidence type="ECO:0000256" key="3">
    <source>
        <dbReference type="ARBA" id="ARBA00022989"/>
    </source>
</evidence>
<evidence type="ECO:0000256" key="2">
    <source>
        <dbReference type="ARBA" id="ARBA00022692"/>
    </source>
</evidence>
<feature type="transmembrane region" description="Helical" evidence="5">
    <location>
        <begin position="69"/>
        <end position="86"/>
    </location>
</feature>
<dbReference type="EMBL" id="JAEDAJ010000006">
    <property type="protein sequence ID" value="MBK0332071.1"/>
    <property type="molecule type" value="Genomic_DNA"/>
</dbReference>
<dbReference type="SMART" id="SM00752">
    <property type="entry name" value="HTTM"/>
    <property type="match status" value="1"/>
</dbReference>
<comment type="caution">
    <text evidence="7">The sequence shown here is derived from an EMBL/GenBank/DDBJ whole genome shotgun (WGS) entry which is preliminary data.</text>
</comment>
<evidence type="ECO:0000256" key="5">
    <source>
        <dbReference type="SAM" id="Phobius"/>
    </source>
</evidence>
<evidence type="ECO:0000259" key="6">
    <source>
        <dbReference type="SMART" id="SM00752"/>
    </source>
</evidence>
<dbReference type="RefSeq" id="WP_200502956.1">
    <property type="nucleotide sequence ID" value="NZ_JAEDAJ010000006.1"/>
</dbReference>
<dbReference type="PANTHER" id="PTHR39535">
    <property type="entry name" value="SPORULATION-DELAYING PROTEIN SDPB"/>
    <property type="match status" value="1"/>
</dbReference>
<dbReference type="InterPro" id="IPR011020">
    <property type="entry name" value="HTTM-like"/>
</dbReference>
<evidence type="ECO:0000313" key="8">
    <source>
        <dbReference type="Proteomes" id="UP000612352"/>
    </source>
</evidence>
<feature type="transmembrane region" description="Helical" evidence="5">
    <location>
        <begin position="208"/>
        <end position="232"/>
    </location>
</feature>
<feature type="transmembrane region" description="Helical" evidence="5">
    <location>
        <begin position="12"/>
        <end position="36"/>
    </location>
</feature>
<evidence type="ECO:0000313" key="7">
    <source>
        <dbReference type="EMBL" id="MBK0332071.1"/>
    </source>
</evidence>
<protein>
    <recommendedName>
        <fullName evidence="6">HTTM-like domain-containing protein</fullName>
    </recommendedName>
</protein>
<feature type="domain" description="HTTM-like" evidence="6">
    <location>
        <begin position="4"/>
        <end position="277"/>
    </location>
</feature>
<accession>A0ABS1BBL6</accession>
<comment type="subcellular location">
    <subcellularLocation>
        <location evidence="1">Endomembrane system</location>
        <topology evidence="1">Multi-pass membrane protein</topology>
    </subcellularLocation>
</comment>
<dbReference type="PANTHER" id="PTHR39535:SF2">
    <property type="entry name" value="HTTM DOMAIN-CONTAINING PROTEIN"/>
    <property type="match status" value="1"/>
</dbReference>
<gene>
    <name evidence="7" type="ORF">I8D64_11740</name>
</gene>
<name>A0ABS1BBL6_9MICO</name>
<keyword evidence="3 5" id="KW-1133">Transmembrane helix</keyword>
<dbReference type="Proteomes" id="UP000612352">
    <property type="component" value="Unassembled WGS sequence"/>
</dbReference>
<sequence length="304" mass="32850">MSGVLPVVRYSGIARSIIALGQLSMLAITPVEAYFAPLTGYKPFPDCGRLSASVGAFCVGDRFGIPHQVTAWVVCAILCTIVAGYFPRILGIIHFWISLSVNASISLPDGGESAAQAATLILMFISLADTRFNHWQFRVNPAISWLNPIAWGFSKVLRIQVAWIYVQAAIAKVTVSAWAQGTALYYIFRDPMFGVKGTLFEPLLVASEIPFVTLLLSWMPILLEVSIAILLFTAPRVRIAGLVVCIILHGAFIAVLGLWSFGLIMIGIVASVTITDQGVSTVRAALNRFPVPRTRAVGDGQARS</sequence>
<keyword evidence="2 5" id="KW-0812">Transmembrane</keyword>
<feature type="transmembrane region" description="Helical" evidence="5">
    <location>
        <begin position="239"/>
        <end position="270"/>
    </location>
</feature>
<keyword evidence="4 5" id="KW-0472">Membrane</keyword>
<organism evidence="7 8">
    <name type="scientific">Brachybacterium halotolerans</name>
    <dbReference type="NCBI Taxonomy" id="2795215"/>
    <lineage>
        <taxon>Bacteria</taxon>
        <taxon>Bacillati</taxon>
        <taxon>Actinomycetota</taxon>
        <taxon>Actinomycetes</taxon>
        <taxon>Micrococcales</taxon>
        <taxon>Dermabacteraceae</taxon>
        <taxon>Brachybacterium</taxon>
    </lineage>
</organism>
<reference evidence="7 8" key="1">
    <citation type="submission" date="2020-12" db="EMBL/GenBank/DDBJ databases">
        <title>Brachybacterium sp. MASK1Z-5, whole genome shotgun sequence.</title>
        <authorList>
            <person name="Tuo L."/>
        </authorList>
    </citation>
    <scope>NUCLEOTIDE SEQUENCE [LARGE SCALE GENOMIC DNA]</scope>
    <source>
        <strain evidence="7 8">MASK1Z-5</strain>
    </source>
</reference>
<keyword evidence="8" id="KW-1185">Reference proteome</keyword>
<dbReference type="InterPro" id="IPR052964">
    <property type="entry name" value="Sporulation_signal_mat"/>
</dbReference>
<proteinExistence type="predicted"/>
<feature type="transmembrane region" description="Helical" evidence="5">
    <location>
        <begin position="162"/>
        <end position="188"/>
    </location>
</feature>
<evidence type="ECO:0000256" key="1">
    <source>
        <dbReference type="ARBA" id="ARBA00004127"/>
    </source>
</evidence>